<gene>
    <name evidence="6" type="ORF">LY90DRAFT_677523</name>
</gene>
<dbReference type="STRING" id="1754190.A0A1Y1ZZ83"/>
<keyword evidence="5" id="KW-1133">Transmembrane helix</keyword>
<protein>
    <recommendedName>
        <fullName evidence="8">Guanylate cyclase domain-containing protein</fullName>
    </recommendedName>
</protein>
<dbReference type="GO" id="GO:0005524">
    <property type="term" value="F:ATP binding"/>
    <property type="evidence" value="ECO:0007669"/>
    <property type="project" value="UniProtKB-KW"/>
</dbReference>
<feature type="transmembrane region" description="Helical" evidence="5">
    <location>
        <begin position="1580"/>
        <end position="1597"/>
    </location>
</feature>
<keyword evidence="5" id="KW-0472">Membrane</keyword>
<comment type="caution">
    <text evidence="6">The sequence shown here is derived from an EMBL/GenBank/DDBJ whole genome shotgun (WGS) entry which is preliminary data.</text>
</comment>
<dbReference type="GO" id="GO:0004016">
    <property type="term" value="F:adenylate cyclase activity"/>
    <property type="evidence" value="ECO:0007669"/>
    <property type="project" value="TreeGrafter"/>
</dbReference>
<dbReference type="InterPro" id="IPR029787">
    <property type="entry name" value="Nucleotide_cyclase"/>
</dbReference>
<evidence type="ECO:0000256" key="3">
    <source>
        <dbReference type="SAM" id="Coils"/>
    </source>
</evidence>
<dbReference type="GO" id="GO:0005737">
    <property type="term" value="C:cytoplasm"/>
    <property type="evidence" value="ECO:0007669"/>
    <property type="project" value="TreeGrafter"/>
</dbReference>
<dbReference type="SUPFAM" id="SSF55073">
    <property type="entry name" value="Nucleotide cyclase"/>
    <property type="match status" value="1"/>
</dbReference>
<dbReference type="PANTHER" id="PTHR16305:SF28">
    <property type="entry name" value="GUANYLATE CYCLASE DOMAIN-CONTAINING PROTEIN"/>
    <property type="match status" value="1"/>
</dbReference>
<keyword evidence="3" id="KW-0175">Coiled coil</keyword>
<keyword evidence="5" id="KW-0812">Transmembrane</keyword>
<evidence type="ECO:0000256" key="5">
    <source>
        <dbReference type="SAM" id="Phobius"/>
    </source>
</evidence>
<proteinExistence type="predicted"/>
<keyword evidence="7" id="KW-1185">Reference proteome</keyword>
<evidence type="ECO:0000256" key="4">
    <source>
        <dbReference type="SAM" id="MobiDB-lite"/>
    </source>
</evidence>
<evidence type="ECO:0000313" key="7">
    <source>
        <dbReference type="Proteomes" id="UP000193920"/>
    </source>
</evidence>
<dbReference type="OrthoDB" id="194468at2759"/>
<evidence type="ECO:0008006" key="8">
    <source>
        <dbReference type="Google" id="ProtNLM"/>
    </source>
</evidence>
<feature type="coiled-coil region" evidence="3">
    <location>
        <begin position="301"/>
        <end position="331"/>
    </location>
</feature>
<dbReference type="PANTHER" id="PTHR16305">
    <property type="entry name" value="TESTICULAR SOLUBLE ADENYLYL CYCLASE"/>
    <property type="match status" value="1"/>
</dbReference>
<organism evidence="6 7">
    <name type="scientific">Neocallimastix californiae</name>
    <dbReference type="NCBI Taxonomy" id="1754190"/>
    <lineage>
        <taxon>Eukaryota</taxon>
        <taxon>Fungi</taxon>
        <taxon>Fungi incertae sedis</taxon>
        <taxon>Chytridiomycota</taxon>
        <taxon>Chytridiomycota incertae sedis</taxon>
        <taxon>Neocallimastigomycetes</taxon>
        <taxon>Neocallimastigales</taxon>
        <taxon>Neocallimastigaceae</taxon>
        <taxon>Neocallimastix</taxon>
    </lineage>
</organism>
<keyword evidence="2" id="KW-0067">ATP-binding</keyword>
<dbReference type="Gene3D" id="3.30.70.1230">
    <property type="entry name" value="Nucleotide cyclase"/>
    <property type="match status" value="1"/>
</dbReference>
<evidence type="ECO:0000256" key="1">
    <source>
        <dbReference type="ARBA" id="ARBA00022741"/>
    </source>
</evidence>
<accession>A0A1Y1ZZ83</accession>
<dbReference type="EMBL" id="MCOG01000339">
    <property type="protein sequence ID" value="ORY15528.1"/>
    <property type="molecule type" value="Genomic_DNA"/>
</dbReference>
<evidence type="ECO:0000256" key="2">
    <source>
        <dbReference type="ARBA" id="ARBA00022840"/>
    </source>
</evidence>
<evidence type="ECO:0000313" key="6">
    <source>
        <dbReference type="EMBL" id="ORY15528.1"/>
    </source>
</evidence>
<name>A0A1Y1ZZ83_9FUNG</name>
<dbReference type="Proteomes" id="UP000193920">
    <property type="component" value="Unassembled WGS sequence"/>
</dbReference>
<reference evidence="6 7" key="1">
    <citation type="submission" date="2016-08" db="EMBL/GenBank/DDBJ databases">
        <title>A Parts List for Fungal Cellulosomes Revealed by Comparative Genomics.</title>
        <authorList>
            <consortium name="DOE Joint Genome Institute"/>
            <person name="Haitjema C.H."/>
            <person name="Gilmore S.P."/>
            <person name="Henske J.K."/>
            <person name="Solomon K.V."/>
            <person name="De Groot R."/>
            <person name="Kuo A."/>
            <person name="Mondo S.J."/>
            <person name="Salamov A.A."/>
            <person name="Labutti K."/>
            <person name="Zhao Z."/>
            <person name="Chiniquy J."/>
            <person name="Barry K."/>
            <person name="Brewer H.M."/>
            <person name="Purvine S.O."/>
            <person name="Wright A.T."/>
            <person name="Boxma B."/>
            <person name="Van Alen T."/>
            <person name="Hackstein J.H."/>
            <person name="Baker S.E."/>
            <person name="Grigoriev I.V."/>
            <person name="O'Malley M.A."/>
        </authorList>
    </citation>
    <scope>NUCLEOTIDE SEQUENCE [LARGE SCALE GENOMIC DNA]</scope>
    <source>
        <strain evidence="6 7">G1</strain>
    </source>
</reference>
<sequence>METSTSLPEQGTLLSNVAKNELTSVKLIKSSSILFENNKNNEEEGIDSNDDEDVPIRPFGNLKNSIENIENINDDNKNNDNSVKNEDNYKIELEYEKVLKSFLPFHLQSYLENLDEEEADILKTINVETFCVVAAINISEIFDFINYLQTKGKPGSKYLKEELNKYFCEIIDFISENKGDILNVTEKTLYICWTINENELDMIDDCSRGDLVYDALKGCLKLLENYGKHTFTFEDYQLNYVMKIGIDAGSIITQANSVLNYNTPGKLGISHQALKWIGVIIDIPSLNLGAYDKKCIIIDNLDNVARKVAEISEDSDNENEEEEEAISLENKIERFARFVNDDLVYRFQACFYDISKYHEELKLTTMIVKIEEINFETSDDLEILQKSMNLLMKTLTKYEGILNNVYFDNKLFVFECIFGAPPLVHENDALYAVEAAIETAGFLRRLLNCYYISISTGISWYTGLGNNNYGHFFQFGESVDYAYKIFTSPRSKYSILCDENTYLLTENYINFVNIGNLKYQKNEKTESKKLYVVINQKKSISILPSNNDIIDENFDKTNINLVGKNYQWNLCTSLLKKFVHSNKRRVLIIQGEEGYGITPFINNFEKKAIENGCSVCVGKILDENKLTPFALYESLLREVIKITVNEKRKQEQQRHKKNLTSLIEEEEESQNSIFNKSINSLKDLEKNTNTHPPKLNNFKLIGKKSAIKRNHGPRSALKNKKIKKATSTTVSFDQSVVTSTENEEEPEQESISKLEKPKIKKRVSILDDQEFIVTNNTNIKIFSGNTFEEDILEALFYLDEREEIAPLLNIIYSNRFELTNEVKIINKRMVFYELFNLICRLLNKLSFITPLVIILDNAHLQDYFSWKLTNMVFKRCTKLFLCICTRPRSFYTSPEIKYVTKDIWDSLYTTIVTLENFSEADTQKFLTLYYNEIKKLKYVKNKCVRVNNELVFNLWKLTEGNPLFILRIANTLFADDESVSLDNEFNLVLNKSFPELELNKHCSSMKDLIKYQISTLDPDFKHYLFICSLINKNWFCYKTINNFVKEYKDKNKICESAFNFTNRDSINESNYDIYNYLKRYFRIKKNENQENIDQDDSKATSFTSLSNIKFIESNSELPIGMDKNVYDAIFSFSGKLIKDTIYEEESIDDRLAIHEMFAQYIEKKNSDEHFILFYHYCNSNNTDKMVYYLSKLCHEMYKMGASYIAAEAYELLLNCYGESIDPNSNGEGEESTNNSVKIPNILLKTRKTVKNPNEKIRVNRPSNFELARMYYELGSSYYGLSDERNNMKKEEIDRIDKLISEISDEKEREETREKYKNSIEKGSLTLCQKALCMLFEVYNIYHKSIHCQISLLMALNDPSSPENNFHYAEIIAKYGLELVWVSSTSNVGWSYLNSAEEIINSDDKELPILKMTRSHLVIYDCLAIANIFLRSWSKGKHYVDIIIKLSQQTGDTEIWGRGTILKSLLYFQAGAVDKSFRLAKEVYNNSSERNIWRSQCTALLITLQYYGVKEAVDIIYTPLNVMNIIFNLPQKINSSNNEDVVLYAGLILDACFRFKVPVPNIFDYVKKVIPSLEKLEPSCYYSIFAFPQYVVVLFLFYELGYFKKTYKNYELCIQLLKSTLQAMDLYGETQIVQPLISMLKGLTCLLQNNVNNAMVSWENGAKKAKRSQFFGAMLYWKMAYYGVGEIAERSDVIVKKLLEKINASFELDVEKEWVVDQFKPIKARKG</sequence>
<feature type="region of interest" description="Disordered" evidence="4">
    <location>
        <begin position="733"/>
        <end position="753"/>
    </location>
</feature>
<keyword evidence="1" id="KW-0547">Nucleotide-binding</keyword>